<feature type="domain" description="Cell wall hydrolase SleB" evidence="2">
    <location>
        <begin position="162"/>
        <end position="264"/>
    </location>
</feature>
<dbReference type="Gene3D" id="1.10.10.2520">
    <property type="entry name" value="Cell wall hydrolase SleB, domain 1"/>
    <property type="match status" value="1"/>
</dbReference>
<dbReference type="InterPro" id="IPR036582">
    <property type="entry name" value="Mao_N_sf"/>
</dbReference>
<dbReference type="InterPro" id="IPR011105">
    <property type="entry name" value="Cell_wall_hydrolase_SleB"/>
</dbReference>
<dbReference type="Proteomes" id="UP000823882">
    <property type="component" value="Unassembled WGS sequence"/>
</dbReference>
<gene>
    <name evidence="4" type="ORF">H9701_07885</name>
</gene>
<dbReference type="InterPro" id="IPR012854">
    <property type="entry name" value="Cu_amine_oxidase-like_N"/>
</dbReference>
<reference evidence="4" key="1">
    <citation type="journal article" date="2021" name="PeerJ">
        <title>Extensive microbial diversity within the chicken gut microbiome revealed by metagenomics and culture.</title>
        <authorList>
            <person name="Gilroy R."/>
            <person name="Ravi A."/>
            <person name="Getino M."/>
            <person name="Pursley I."/>
            <person name="Horton D.L."/>
            <person name="Alikhan N.F."/>
            <person name="Baker D."/>
            <person name="Gharbi K."/>
            <person name="Hall N."/>
            <person name="Watson M."/>
            <person name="Adriaenssens E.M."/>
            <person name="Foster-Nyarko E."/>
            <person name="Jarju S."/>
            <person name="Secka A."/>
            <person name="Antonio M."/>
            <person name="Oren A."/>
            <person name="Chaudhuri R.R."/>
            <person name="La Ragione R."/>
            <person name="Hildebrand F."/>
            <person name="Pallen M.J."/>
        </authorList>
    </citation>
    <scope>NUCLEOTIDE SEQUENCE</scope>
    <source>
        <strain evidence="4">CHK186-1790</strain>
    </source>
</reference>
<sequence length="265" mass="28419">MRRFFASLGLALTLTLTTALGAGPLHIDGQTVDAAATVRNNTTYVSLRAVVETLRPDAAVFWSDGQAAAEDSGLSLTARPGNLYLEVNGRALYIPQGVLLENGRTLVPVRVLADALGAAVDWNSTTGAVTVTSGGGAPTADEVYDPDAVLWLSRIISAESRGESLLGKIAVGNVVLNRVAHAEFPATIYGVIFDERWGGQFEPVRNGTVYQTPTDESVIAAKLTLEGADVARDSLYFLAPSLTDNHWIMENRDYVMTIGVHHFYR</sequence>
<proteinExistence type="predicted"/>
<dbReference type="EMBL" id="DWWJ01000142">
    <property type="protein sequence ID" value="HJC41457.1"/>
    <property type="molecule type" value="Genomic_DNA"/>
</dbReference>
<organism evidence="4 5">
    <name type="scientific">Candidatus Intestinimonas pullistercoris</name>
    <dbReference type="NCBI Taxonomy" id="2838623"/>
    <lineage>
        <taxon>Bacteria</taxon>
        <taxon>Bacillati</taxon>
        <taxon>Bacillota</taxon>
        <taxon>Clostridia</taxon>
        <taxon>Eubacteriales</taxon>
        <taxon>Intestinimonas</taxon>
    </lineage>
</organism>
<dbReference type="AlphaFoldDB" id="A0A9D2T018"/>
<feature type="signal peptide" evidence="1">
    <location>
        <begin position="1"/>
        <end position="21"/>
    </location>
</feature>
<name>A0A9D2T018_9FIRM</name>
<evidence type="ECO:0000313" key="5">
    <source>
        <dbReference type="Proteomes" id="UP000823882"/>
    </source>
</evidence>
<evidence type="ECO:0000256" key="1">
    <source>
        <dbReference type="SAM" id="SignalP"/>
    </source>
</evidence>
<evidence type="ECO:0000259" key="3">
    <source>
        <dbReference type="Pfam" id="PF07833"/>
    </source>
</evidence>
<reference evidence="4" key="2">
    <citation type="submission" date="2021-04" db="EMBL/GenBank/DDBJ databases">
        <authorList>
            <person name="Gilroy R."/>
        </authorList>
    </citation>
    <scope>NUCLEOTIDE SEQUENCE</scope>
    <source>
        <strain evidence="4">CHK186-1790</strain>
    </source>
</reference>
<dbReference type="Pfam" id="PF07486">
    <property type="entry name" value="Hydrolase_2"/>
    <property type="match status" value="1"/>
</dbReference>
<keyword evidence="4" id="KW-0378">Hydrolase</keyword>
<comment type="caution">
    <text evidence="4">The sequence shown here is derived from an EMBL/GenBank/DDBJ whole genome shotgun (WGS) entry which is preliminary data.</text>
</comment>
<protein>
    <submittedName>
        <fullName evidence="4">Cell wall hydrolase</fullName>
    </submittedName>
</protein>
<dbReference type="Gene3D" id="3.30.457.10">
    <property type="entry name" value="Copper amine oxidase-like, N-terminal domain"/>
    <property type="match status" value="1"/>
</dbReference>
<keyword evidence="1" id="KW-0732">Signal</keyword>
<feature type="domain" description="Copper amine oxidase-like N-terminal" evidence="3">
    <location>
        <begin position="27"/>
        <end position="130"/>
    </location>
</feature>
<accession>A0A9D2T018</accession>
<evidence type="ECO:0000259" key="2">
    <source>
        <dbReference type="Pfam" id="PF07486"/>
    </source>
</evidence>
<feature type="chain" id="PRO_5038505010" evidence="1">
    <location>
        <begin position="22"/>
        <end position="265"/>
    </location>
</feature>
<dbReference type="InterPro" id="IPR042047">
    <property type="entry name" value="SleB_dom1"/>
</dbReference>
<dbReference type="SUPFAM" id="SSF55383">
    <property type="entry name" value="Copper amine oxidase, domain N"/>
    <property type="match status" value="1"/>
</dbReference>
<evidence type="ECO:0000313" key="4">
    <source>
        <dbReference type="EMBL" id="HJC41457.1"/>
    </source>
</evidence>
<dbReference type="Pfam" id="PF07833">
    <property type="entry name" value="Cu_amine_oxidN1"/>
    <property type="match status" value="1"/>
</dbReference>
<dbReference type="GO" id="GO:0016787">
    <property type="term" value="F:hydrolase activity"/>
    <property type="evidence" value="ECO:0007669"/>
    <property type="project" value="UniProtKB-KW"/>
</dbReference>